<dbReference type="OrthoDB" id="707849at2"/>
<evidence type="ECO:0000313" key="1">
    <source>
        <dbReference type="EMBL" id="TWF32684.1"/>
    </source>
</evidence>
<accession>A0A561P3L8</accession>
<dbReference type="Pfam" id="PF14135">
    <property type="entry name" value="DUF4302"/>
    <property type="match status" value="1"/>
</dbReference>
<name>A0A561P3L8_9BACT</name>
<evidence type="ECO:0000313" key="2">
    <source>
        <dbReference type="Proteomes" id="UP000320811"/>
    </source>
</evidence>
<dbReference type="InterPro" id="IPR025396">
    <property type="entry name" value="DUF4302"/>
</dbReference>
<sequence>MRNNLIFLLFILAGIASCKKETDPVFDKSPDQRINDTLSHYQQVLTGAPYGWRALVYPAGVPGSVYSFYFSFSDANRVQMFSDFDAASTNNIHESSWRLKALQQPSLLFDTYSYLHVLCDPDASHNGGVYGNGLGSDFEFSINGAQGDSVWLTGRFHRSKAVLIKATQQDQENYLQHKINRSIDSIGALLTYFHRLSTSSGDYDVSINQYLHWITFTWTEDGKPQQVTTGYTYTPTGITLIPAFKANNITISSLEQVKWENGAIAFTINGKPATITNTATPLVIDPAAAQRWYQYAIQNEKYWITASGFHADGKDDACHITDLPNYAFLTYYPQINGPGTSLDLLGFVIKQDDGKNSIEFGPGYSAPSFTTDGRIIFNDNGFYGDPANYVTAVQKTRALMADPQGFYLVQTGTSTFDMVNARDGKSWINWRTF</sequence>
<dbReference type="AlphaFoldDB" id="A0A561P3L8"/>
<reference evidence="1 2" key="1">
    <citation type="submission" date="2019-06" db="EMBL/GenBank/DDBJ databases">
        <title>Sorghum-associated microbial communities from plants grown in Nebraska, USA.</title>
        <authorList>
            <person name="Schachtman D."/>
        </authorList>
    </citation>
    <scope>NUCLEOTIDE SEQUENCE [LARGE SCALE GENOMIC DNA]</scope>
    <source>
        <strain evidence="1 2">1209</strain>
    </source>
</reference>
<comment type="caution">
    <text evidence="1">The sequence shown here is derived from an EMBL/GenBank/DDBJ whole genome shotgun (WGS) entry which is preliminary data.</text>
</comment>
<protein>
    <submittedName>
        <fullName evidence="1">Uncharacterized protein DUF4302</fullName>
    </submittedName>
</protein>
<gene>
    <name evidence="1" type="ORF">FHW36_11461</name>
</gene>
<proteinExistence type="predicted"/>
<organism evidence="1 2">
    <name type="scientific">Chitinophaga polysaccharea</name>
    <dbReference type="NCBI Taxonomy" id="1293035"/>
    <lineage>
        <taxon>Bacteria</taxon>
        <taxon>Pseudomonadati</taxon>
        <taxon>Bacteroidota</taxon>
        <taxon>Chitinophagia</taxon>
        <taxon>Chitinophagales</taxon>
        <taxon>Chitinophagaceae</taxon>
        <taxon>Chitinophaga</taxon>
    </lineage>
</organism>
<dbReference type="Proteomes" id="UP000320811">
    <property type="component" value="Unassembled WGS sequence"/>
</dbReference>
<dbReference type="EMBL" id="VIWO01000014">
    <property type="protein sequence ID" value="TWF32684.1"/>
    <property type="molecule type" value="Genomic_DNA"/>
</dbReference>
<dbReference type="RefSeq" id="WP_145674831.1">
    <property type="nucleotide sequence ID" value="NZ_VIWO01000014.1"/>
</dbReference>
<dbReference type="PROSITE" id="PS51257">
    <property type="entry name" value="PROKAR_LIPOPROTEIN"/>
    <property type="match status" value="1"/>
</dbReference>
<keyword evidence="2" id="KW-1185">Reference proteome</keyword>